<protein>
    <recommendedName>
        <fullName evidence="3">Thermostable hemolysin</fullName>
    </recommendedName>
</protein>
<keyword evidence="2" id="KW-1185">Reference proteome</keyword>
<reference evidence="1 2" key="1">
    <citation type="submission" date="2019-02" db="EMBL/GenBank/DDBJ databases">
        <title>Marinobacter halodurans sp. nov., a marine bacterium isolated from sea tidal flat.</title>
        <authorList>
            <person name="Yoo Y."/>
            <person name="Lee D.W."/>
            <person name="Kim B.S."/>
            <person name="Kim J.-J."/>
        </authorList>
    </citation>
    <scope>NUCLEOTIDE SEQUENCE [LARGE SCALE GENOMIC DNA]</scope>
    <source>
        <strain evidence="1 2">YJ-S3-2</strain>
    </source>
</reference>
<organism evidence="1 2">
    <name type="scientific">Marinobacter halodurans</name>
    <dbReference type="NCBI Taxonomy" id="2528979"/>
    <lineage>
        <taxon>Bacteria</taxon>
        <taxon>Pseudomonadati</taxon>
        <taxon>Pseudomonadota</taxon>
        <taxon>Gammaproteobacteria</taxon>
        <taxon>Pseudomonadales</taxon>
        <taxon>Marinobacteraceae</taxon>
        <taxon>Marinobacter</taxon>
    </lineage>
</organism>
<sequence>MPDSMPHPDRLVWPEDFRPALSLAGRSLCSVSPDSPAEEHVIRFIQSRFLDAYGARPRLRIASLMALLSPENRVSAAVGVRCAAEERLFLEDYLDGPIESAIPDGSARSSIIEVAHLAGVEPGVSRFLFPLLTIWLADRDVQWIAFTGTSHLRNSFDRMGIRTEIVGNADPARLPDKGRGWGRYYQHSPMVMVAHVPSGHDALTRLGLLRHIHRVPAAGGRYELTA</sequence>
<proteinExistence type="predicted"/>
<comment type="caution">
    <text evidence="1">The sequence shown here is derived from an EMBL/GenBank/DDBJ whole genome shotgun (WGS) entry which is preliminary data.</text>
</comment>
<evidence type="ECO:0000313" key="1">
    <source>
        <dbReference type="EMBL" id="TBW51900.1"/>
    </source>
</evidence>
<dbReference type="RefSeq" id="WP_131483043.1">
    <property type="nucleotide sequence ID" value="NZ_SJDL01000029.1"/>
</dbReference>
<dbReference type="Proteomes" id="UP000313645">
    <property type="component" value="Unassembled WGS sequence"/>
</dbReference>
<dbReference type="EMBL" id="SJDL01000029">
    <property type="protein sequence ID" value="TBW51900.1"/>
    <property type="molecule type" value="Genomic_DNA"/>
</dbReference>
<accession>A0ABY1ZL92</accession>
<name>A0ABY1ZL92_9GAMM</name>
<evidence type="ECO:0000313" key="2">
    <source>
        <dbReference type="Proteomes" id="UP000313645"/>
    </source>
</evidence>
<dbReference type="Pfam" id="PF12261">
    <property type="entry name" value="T_hemolysin"/>
    <property type="match status" value="1"/>
</dbReference>
<dbReference type="InterPro" id="IPR022050">
    <property type="entry name" value="T_hemolysin"/>
</dbReference>
<gene>
    <name evidence="1" type="ORF">EZI54_16835</name>
</gene>
<evidence type="ECO:0008006" key="3">
    <source>
        <dbReference type="Google" id="ProtNLM"/>
    </source>
</evidence>